<keyword evidence="1" id="KW-1133">Transmembrane helix</keyword>
<organism evidence="2 3">
    <name type="scientific">Winogradskyella pulchriflava</name>
    <dbReference type="NCBI Taxonomy" id="1110688"/>
    <lineage>
        <taxon>Bacteria</taxon>
        <taxon>Pseudomonadati</taxon>
        <taxon>Bacteroidota</taxon>
        <taxon>Flavobacteriia</taxon>
        <taxon>Flavobacteriales</taxon>
        <taxon>Flavobacteriaceae</taxon>
        <taxon>Winogradskyella</taxon>
    </lineage>
</organism>
<feature type="transmembrane region" description="Helical" evidence="1">
    <location>
        <begin position="12"/>
        <end position="33"/>
    </location>
</feature>
<feature type="transmembrane region" description="Helical" evidence="1">
    <location>
        <begin position="45"/>
        <end position="63"/>
    </location>
</feature>
<evidence type="ECO:0000313" key="2">
    <source>
        <dbReference type="EMBL" id="MFC0605413.1"/>
    </source>
</evidence>
<dbReference type="Proteomes" id="UP001589832">
    <property type="component" value="Unassembled WGS sequence"/>
</dbReference>
<evidence type="ECO:0000256" key="1">
    <source>
        <dbReference type="SAM" id="Phobius"/>
    </source>
</evidence>
<reference evidence="2 3" key="1">
    <citation type="submission" date="2024-09" db="EMBL/GenBank/DDBJ databases">
        <authorList>
            <person name="Sun Q."/>
            <person name="Mori K."/>
        </authorList>
    </citation>
    <scope>NUCLEOTIDE SEQUENCE [LARGE SCALE GENOMIC DNA]</scope>
    <source>
        <strain evidence="2 3">NCAIM B.02481</strain>
    </source>
</reference>
<protein>
    <submittedName>
        <fullName evidence="2">Uncharacterized protein</fullName>
    </submittedName>
</protein>
<keyword evidence="3" id="KW-1185">Reference proteome</keyword>
<feature type="transmembrane region" description="Helical" evidence="1">
    <location>
        <begin position="75"/>
        <end position="98"/>
    </location>
</feature>
<dbReference type="RefSeq" id="WP_386064600.1">
    <property type="nucleotide sequence ID" value="NZ_JBHLTQ010000006.1"/>
</dbReference>
<name>A0ABV6QAV4_9FLAO</name>
<keyword evidence="1" id="KW-0472">Membrane</keyword>
<sequence>METEADINQKSTVYRAFQLAKIPIIIALILTPIRFSLELIGLPDSAIFFIGLLWLTLAFAIYWGTKLYNTKHAYLLLLLSLLIYSPISRFPVALFWWIDTNWEIGTHYGLYFNNFGQALLNHIGYGSLVQIIPGFILGSITIAFMSNRKNEIKKANTLEDE</sequence>
<proteinExistence type="predicted"/>
<feature type="transmembrane region" description="Helical" evidence="1">
    <location>
        <begin position="118"/>
        <end position="144"/>
    </location>
</feature>
<comment type="caution">
    <text evidence="2">The sequence shown here is derived from an EMBL/GenBank/DDBJ whole genome shotgun (WGS) entry which is preliminary data.</text>
</comment>
<gene>
    <name evidence="2" type="ORF">ACFFGA_12655</name>
</gene>
<accession>A0ABV6QAV4</accession>
<keyword evidence="1" id="KW-0812">Transmembrane</keyword>
<evidence type="ECO:0000313" key="3">
    <source>
        <dbReference type="Proteomes" id="UP001589832"/>
    </source>
</evidence>
<dbReference type="EMBL" id="JBHLTQ010000006">
    <property type="protein sequence ID" value="MFC0605413.1"/>
    <property type="molecule type" value="Genomic_DNA"/>
</dbReference>